<evidence type="ECO:0000256" key="7">
    <source>
        <dbReference type="ARBA" id="ARBA00022989"/>
    </source>
</evidence>
<evidence type="ECO:0000313" key="14">
    <source>
        <dbReference type="EMBL" id="AOM81948.1"/>
    </source>
</evidence>
<evidence type="ECO:0000256" key="11">
    <source>
        <dbReference type="SAM" id="Phobius"/>
    </source>
</evidence>
<name>A0A1D7QSG8_9BACI</name>
<dbReference type="Pfam" id="PF02687">
    <property type="entry name" value="FtsX"/>
    <property type="match status" value="1"/>
</dbReference>
<dbReference type="Gene3D" id="3.30.70.3040">
    <property type="match status" value="1"/>
</dbReference>
<reference evidence="14 15" key="1">
    <citation type="submission" date="2015-08" db="EMBL/GenBank/DDBJ databases">
        <title>The complete genome sequence of Bacillus beveridgei MLTeJB.</title>
        <authorList>
            <person name="Hanson T.E."/>
            <person name="Mesa C."/>
            <person name="Basesman S.M."/>
            <person name="Oremland R.S."/>
        </authorList>
    </citation>
    <scope>NUCLEOTIDE SEQUENCE [LARGE SCALE GENOMIC DNA]</scope>
    <source>
        <strain evidence="14 15">MLTeJB</strain>
    </source>
</reference>
<evidence type="ECO:0000256" key="1">
    <source>
        <dbReference type="ARBA" id="ARBA00004651"/>
    </source>
</evidence>
<evidence type="ECO:0000256" key="2">
    <source>
        <dbReference type="ARBA" id="ARBA00007379"/>
    </source>
</evidence>
<organism evidence="14 15">
    <name type="scientific">Salisediminibacterium beveridgei</name>
    <dbReference type="NCBI Taxonomy" id="632773"/>
    <lineage>
        <taxon>Bacteria</taxon>
        <taxon>Bacillati</taxon>
        <taxon>Bacillota</taxon>
        <taxon>Bacilli</taxon>
        <taxon>Bacillales</taxon>
        <taxon>Bacillaceae</taxon>
        <taxon>Salisediminibacterium</taxon>
    </lineage>
</organism>
<dbReference type="NCBIfam" id="NF038347">
    <property type="entry name" value="FtsX_Gpos"/>
    <property type="match status" value="1"/>
</dbReference>
<evidence type="ECO:0000256" key="8">
    <source>
        <dbReference type="ARBA" id="ARBA00023136"/>
    </source>
</evidence>
<dbReference type="EMBL" id="CP012502">
    <property type="protein sequence ID" value="AOM81948.1"/>
    <property type="molecule type" value="Genomic_DNA"/>
</dbReference>
<feature type="transmembrane region" description="Helical" evidence="11">
    <location>
        <begin position="21"/>
        <end position="46"/>
    </location>
</feature>
<dbReference type="InterPro" id="IPR003838">
    <property type="entry name" value="ABC3_permease_C"/>
</dbReference>
<dbReference type="OrthoDB" id="9812531at2"/>
<evidence type="ECO:0000313" key="15">
    <source>
        <dbReference type="Proteomes" id="UP000094463"/>
    </source>
</evidence>
<dbReference type="InterPro" id="IPR058204">
    <property type="entry name" value="FtsX_firmicutes-type"/>
</dbReference>
<keyword evidence="4 10" id="KW-1003">Cell membrane</keyword>
<keyword evidence="15" id="KW-1185">Reference proteome</keyword>
<dbReference type="InterPro" id="IPR004513">
    <property type="entry name" value="FtsX"/>
</dbReference>
<dbReference type="KEGG" id="bbev:BBEV_0555"/>
<evidence type="ECO:0000256" key="6">
    <source>
        <dbReference type="ARBA" id="ARBA00022692"/>
    </source>
</evidence>
<dbReference type="PATRIC" id="fig|632773.3.peg.599"/>
<feature type="transmembrane region" description="Helical" evidence="11">
    <location>
        <begin position="171"/>
        <end position="197"/>
    </location>
</feature>
<dbReference type="PIRSF" id="PIRSF003097">
    <property type="entry name" value="FtsX"/>
    <property type="match status" value="1"/>
</dbReference>
<evidence type="ECO:0000256" key="10">
    <source>
        <dbReference type="PIRNR" id="PIRNR003097"/>
    </source>
</evidence>
<comment type="subcellular location">
    <subcellularLocation>
        <location evidence="1">Cell membrane</location>
        <topology evidence="1">Multi-pass membrane protein</topology>
    </subcellularLocation>
</comment>
<keyword evidence="5 10" id="KW-0132">Cell division</keyword>
<dbReference type="RefSeq" id="WP_069364076.1">
    <property type="nucleotide sequence ID" value="NZ_CP012502.1"/>
</dbReference>
<protein>
    <recommendedName>
        <fullName evidence="3 10">Cell division protein FtsX</fullName>
    </recommendedName>
</protein>
<dbReference type="InterPro" id="IPR040690">
    <property type="entry name" value="FtsX_ECD"/>
</dbReference>
<feature type="domain" description="FtsX extracellular" evidence="13">
    <location>
        <begin position="59"/>
        <end position="152"/>
    </location>
</feature>
<keyword evidence="8 10" id="KW-0472">Membrane</keyword>
<dbReference type="AlphaFoldDB" id="A0A1D7QSG8"/>
<evidence type="ECO:0000256" key="9">
    <source>
        <dbReference type="ARBA" id="ARBA00023306"/>
    </source>
</evidence>
<dbReference type="PANTHER" id="PTHR47755">
    <property type="entry name" value="CELL DIVISION PROTEIN FTSX"/>
    <property type="match status" value="1"/>
</dbReference>
<evidence type="ECO:0000259" key="13">
    <source>
        <dbReference type="Pfam" id="PF18075"/>
    </source>
</evidence>
<gene>
    <name evidence="14" type="primary">ftsX</name>
    <name evidence="14" type="ORF">BBEV_0555</name>
</gene>
<feature type="transmembrane region" description="Helical" evidence="11">
    <location>
        <begin position="218"/>
        <end position="243"/>
    </location>
</feature>
<comment type="similarity">
    <text evidence="2 10">Belongs to the ABC-4 integral membrane protein family. FtsX subfamily.</text>
</comment>
<dbReference type="GO" id="GO:0005886">
    <property type="term" value="C:plasma membrane"/>
    <property type="evidence" value="ECO:0007669"/>
    <property type="project" value="UniProtKB-SubCell"/>
</dbReference>
<comment type="function">
    <text evidence="10">Part of the ABC transporter FtsEX involved in asymmetric cellular division facilitating the initiation of sporulation.</text>
</comment>
<keyword evidence="6 11" id="KW-0812">Transmembrane</keyword>
<dbReference type="STRING" id="632773.BBEV_0555"/>
<feature type="transmembrane region" description="Helical" evidence="11">
    <location>
        <begin position="263"/>
        <end position="288"/>
    </location>
</feature>
<proteinExistence type="inferred from homology"/>
<dbReference type="PANTHER" id="PTHR47755:SF1">
    <property type="entry name" value="CELL DIVISION PROTEIN FTSX"/>
    <property type="match status" value="1"/>
</dbReference>
<dbReference type="Pfam" id="PF18075">
    <property type="entry name" value="FtsX_ECD"/>
    <property type="match status" value="1"/>
</dbReference>
<evidence type="ECO:0000256" key="3">
    <source>
        <dbReference type="ARBA" id="ARBA00021907"/>
    </source>
</evidence>
<accession>A0A1D7QSG8</accession>
<evidence type="ECO:0000256" key="4">
    <source>
        <dbReference type="ARBA" id="ARBA00022475"/>
    </source>
</evidence>
<evidence type="ECO:0000259" key="12">
    <source>
        <dbReference type="Pfam" id="PF02687"/>
    </source>
</evidence>
<dbReference type="GO" id="GO:0051301">
    <property type="term" value="P:cell division"/>
    <property type="evidence" value="ECO:0007669"/>
    <property type="project" value="UniProtKB-KW"/>
</dbReference>
<dbReference type="Proteomes" id="UP000094463">
    <property type="component" value="Chromosome"/>
</dbReference>
<keyword evidence="9 10" id="KW-0131">Cell cycle</keyword>
<feature type="domain" description="ABC3 transporter permease C-terminal" evidence="12">
    <location>
        <begin position="174"/>
        <end position="283"/>
    </location>
</feature>
<keyword evidence="7 11" id="KW-1133">Transmembrane helix</keyword>
<evidence type="ECO:0000256" key="5">
    <source>
        <dbReference type="ARBA" id="ARBA00022618"/>
    </source>
</evidence>
<sequence length="297" mass="33102">MKVRTLGRHAKEGGKNIIRNGWMTFASISAVAVMLMVVGAFTLLIFNINHFANSLEDDVEIRAFVERTASETDQEILLEEMDSLSGIDEIAYVPRDEGLEQFLDSLGEQGAYFQGLRDENPLNDVFVIRAENPAETDLLAGQIEELNHVEGVEYGQDIFEQLFSATDFVRIVGIVLIFGLIFTAVFLIANTIKITIIARKREIQIMKLVGATNAFIRWPFFIEGLLLGVFGSIVPIVVLSYGYDQFYTAMGQNTGLEFFDFLSTYPLAFQTSALLLIIGATVGVWGSLMSVRKFLKV</sequence>